<proteinExistence type="predicted"/>
<name>A6IPR1_RAT</name>
<reference evidence="1 2" key="1">
    <citation type="submission" date="2005-09" db="EMBL/GenBank/DDBJ databases">
        <authorList>
            <person name="Mural R.J."/>
            <person name="Li P.W."/>
            <person name="Adams M.D."/>
            <person name="Amanatides P.G."/>
            <person name="Baden-Tillson H."/>
            <person name="Barnstead M."/>
            <person name="Chin S.H."/>
            <person name="Dew I."/>
            <person name="Evans C.A."/>
            <person name="Ferriera S."/>
            <person name="Flanigan M."/>
            <person name="Fosler C."/>
            <person name="Glodek A."/>
            <person name="Gu Z."/>
            <person name="Holt R.A."/>
            <person name="Jennings D."/>
            <person name="Kraft C.L."/>
            <person name="Lu F."/>
            <person name="Nguyen T."/>
            <person name="Nusskern D.R."/>
            <person name="Pfannkoch C.M."/>
            <person name="Sitter C."/>
            <person name="Sutton G.G."/>
            <person name="Venter J.C."/>
            <person name="Wang Z."/>
            <person name="Woodage T."/>
            <person name="Zheng X.H."/>
            <person name="Zhong F."/>
        </authorList>
    </citation>
    <scope>NUCLEOTIDE SEQUENCE [LARGE SCALE GENOMIC DNA]</scope>
    <source>
        <strain>BN</strain>
        <strain evidence="2">Sprague-Dawley</strain>
    </source>
</reference>
<protein>
    <submittedName>
        <fullName evidence="1">Peroxiredoxin 4, isoform CRA_b</fullName>
    </submittedName>
</protein>
<evidence type="ECO:0000313" key="3">
    <source>
        <dbReference type="RGD" id="620043"/>
    </source>
</evidence>
<dbReference type="Proteomes" id="UP000234681">
    <property type="component" value="Chromosome X"/>
</dbReference>
<dbReference type="EMBL" id="CH473966">
    <property type="protein sequence ID" value="EDL96103.1"/>
    <property type="molecule type" value="Genomic_DNA"/>
</dbReference>
<organism evidence="1 2">
    <name type="scientific">Rattus norvegicus</name>
    <name type="common">Rat</name>
    <dbReference type="NCBI Taxonomy" id="10116"/>
    <lineage>
        <taxon>Eukaryota</taxon>
        <taxon>Metazoa</taxon>
        <taxon>Chordata</taxon>
        <taxon>Craniata</taxon>
        <taxon>Vertebrata</taxon>
        <taxon>Euteleostomi</taxon>
        <taxon>Mammalia</taxon>
        <taxon>Eutheria</taxon>
        <taxon>Euarchontoglires</taxon>
        <taxon>Glires</taxon>
        <taxon>Rodentia</taxon>
        <taxon>Myomorpha</taxon>
        <taxon>Muroidea</taxon>
        <taxon>Muridae</taxon>
        <taxon>Murinae</taxon>
        <taxon>Rattus</taxon>
    </lineage>
</organism>
<dbReference type="AlphaFoldDB" id="A6IPR1"/>
<accession>A6IPR1</accession>
<evidence type="ECO:0000313" key="1">
    <source>
        <dbReference type="EMBL" id="EDL96103.1"/>
    </source>
</evidence>
<sequence length="39" mass="4570">MTFLWVDQWMRHCVWFKPSSTLTSMEKSALLAGNLVVKQ</sequence>
<dbReference type="RGD" id="620043">
    <property type="gene designation" value="Prdx4"/>
</dbReference>
<evidence type="ECO:0000313" key="2">
    <source>
        <dbReference type="Proteomes" id="UP000234681"/>
    </source>
</evidence>
<gene>
    <name evidence="1 3" type="primary">Prdx4</name>
    <name evidence="1" type="ORF">rCG_36320</name>
</gene>